<dbReference type="OrthoDB" id="7372889at2"/>
<evidence type="ECO:0000256" key="1">
    <source>
        <dbReference type="SAM" id="SignalP"/>
    </source>
</evidence>
<evidence type="ECO:0000313" key="2">
    <source>
        <dbReference type="EMBL" id="TFF24850.1"/>
    </source>
</evidence>
<reference evidence="2 3" key="1">
    <citation type="submission" date="2019-03" db="EMBL/GenBank/DDBJ databases">
        <title>Jiella endophytica sp. nov., a novel endophytic bacterium isolated from root of Ficus microcarpa Linn. f.</title>
        <authorList>
            <person name="Tuo L."/>
        </authorList>
    </citation>
    <scope>NUCLEOTIDE SEQUENCE [LARGE SCALE GENOMIC DNA]</scope>
    <source>
        <strain evidence="2 3">CBS5Q-3</strain>
    </source>
</reference>
<organism evidence="2 3">
    <name type="scientific">Jiella endophytica</name>
    <dbReference type="NCBI Taxonomy" id="2558362"/>
    <lineage>
        <taxon>Bacteria</taxon>
        <taxon>Pseudomonadati</taxon>
        <taxon>Pseudomonadota</taxon>
        <taxon>Alphaproteobacteria</taxon>
        <taxon>Hyphomicrobiales</taxon>
        <taxon>Aurantimonadaceae</taxon>
        <taxon>Jiella</taxon>
    </lineage>
</organism>
<sequence>MSRCRLVGAGASLAALVAGLSAAGPARSAEGGLSHYLPGLAGDFGLAIAPKPGLQVANVVWWQSGSIDAAVLQGRVDLGLDADIVLDVPVATYTFDGAILGGVYTAGIAVPFGYGKLDAEATGPLGNTLSVGDDSFALSDIAITPLQLNWNSGNFHFKFAETVIAPTGAYDVDDLVNLGRNYWSFDSIGAITWFDPEIGTELSVAAGVMLNTKNEDTDYQTGVETHVDFTANQFLAPTFALGLRGYYYRQVSGDSGSGALLGDFKSEAFGLGPGFLWSPAFAEGRLAIAGKWLHDFSAENRFKSDYGIVTVGWKF</sequence>
<dbReference type="EMBL" id="SOZD01000002">
    <property type="protein sequence ID" value="TFF24850.1"/>
    <property type="molecule type" value="Genomic_DNA"/>
</dbReference>
<feature type="signal peptide" evidence="1">
    <location>
        <begin position="1"/>
        <end position="28"/>
    </location>
</feature>
<comment type="caution">
    <text evidence="2">The sequence shown here is derived from an EMBL/GenBank/DDBJ whole genome shotgun (WGS) entry which is preliminary data.</text>
</comment>
<gene>
    <name evidence="2" type="ORF">E3C22_05510</name>
</gene>
<dbReference type="Pfam" id="PF13557">
    <property type="entry name" value="Phenol_MetA_deg"/>
    <property type="match status" value="1"/>
</dbReference>
<keyword evidence="3" id="KW-1185">Reference proteome</keyword>
<evidence type="ECO:0008006" key="4">
    <source>
        <dbReference type="Google" id="ProtNLM"/>
    </source>
</evidence>
<dbReference type="RefSeq" id="WP_134761019.1">
    <property type="nucleotide sequence ID" value="NZ_SOZD01000002.1"/>
</dbReference>
<accession>A0A4Y8RP98</accession>
<dbReference type="AlphaFoldDB" id="A0A4Y8RP98"/>
<feature type="chain" id="PRO_5021259068" description="Transporter" evidence="1">
    <location>
        <begin position="29"/>
        <end position="315"/>
    </location>
</feature>
<keyword evidence="1" id="KW-0732">Signal</keyword>
<name>A0A4Y8RP98_9HYPH</name>
<dbReference type="InterPro" id="IPR025737">
    <property type="entry name" value="FApF"/>
</dbReference>
<dbReference type="Proteomes" id="UP000298179">
    <property type="component" value="Unassembled WGS sequence"/>
</dbReference>
<evidence type="ECO:0000313" key="3">
    <source>
        <dbReference type="Proteomes" id="UP000298179"/>
    </source>
</evidence>
<protein>
    <recommendedName>
        <fullName evidence="4">Transporter</fullName>
    </recommendedName>
</protein>
<proteinExistence type="predicted"/>